<evidence type="ECO:0000313" key="7">
    <source>
        <dbReference type="EMBL" id="KAF2767221.1"/>
    </source>
</evidence>
<evidence type="ECO:0000256" key="2">
    <source>
        <dbReference type="ARBA" id="ARBA00008974"/>
    </source>
</evidence>
<feature type="transmembrane region" description="Helical" evidence="6">
    <location>
        <begin position="234"/>
        <end position="260"/>
    </location>
</feature>
<dbReference type="GO" id="GO:0005886">
    <property type="term" value="C:plasma membrane"/>
    <property type="evidence" value="ECO:0007669"/>
    <property type="project" value="TreeGrafter"/>
</dbReference>
<dbReference type="PANTHER" id="PTHR30618">
    <property type="entry name" value="NCS1 FAMILY PURINE/PYRIMIDINE TRANSPORTER"/>
    <property type="match status" value="1"/>
</dbReference>
<proteinExistence type="inferred from homology"/>
<dbReference type="GO" id="GO:0015205">
    <property type="term" value="F:nucleobase transmembrane transporter activity"/>
    <property type="evidence" value="ECO:0007669"/>
    <property type="project" value="TreeGrafter"/>
</dbReference>
<dbReference type="Gene3D" id="1.10.4160.10">
    <property type="entry name" value="Hydantoin permease"/>
    <property type="match status" value="1"/>
</dbReference>
<keyword evidence="8" id="KW-1185">Reference proteome</keyword>
<dbReference type="OrthoDB" id="2018619at2759"/>
<keyword evidence="5 6" id="KW-0472">Membrane</keyword>
<dbReference type="Pfam" id="PF02133">
    <property type="entry name" value="Transp_cyt_pur"/>
    <property type="match status" value="1"/>
</dbReference>
<keyword evidence="3 6" id="KW-0812">Transmembrane</keyword>
<feature type="transmembrane region" description="Helical" evidence="6">
    <location>
        <begin position="483"/>
        <end position="502"/>
    </location>
</feature>
<dbReference type="EMBL" id="ML995859">
    <property type="protein sequence ID" value="KAF2767221.1"/>
    <property type="molecule type" value="Genomic_DNA"/>
</dbReference>
<accession>A0A6G1L2S5</accession>
<dbReference type="InterPro" id="IPR045225">
    <property type="entry name" value="Uracil/uridine/allantoin_perm"/>
</dbReference>
<feature type="transmembrane region" description="Helical" evidence="6">
    <location>
        <begin position="442"/>
        <end position="463"/>
    </location>
</feature>
<feature type="transmembrane region" description="Helical" evidence="6">
    <location>
        <begin position="195"/>
        <end position="214"/>
    </location>
</feature>
<protein>
    <submittedName>
        <fullName evidence="7">Uncharacterized protein</fullName>
    </submittedName>
</protein>
<reference evidence="7" key="1">
    <citation type="journal article" date="2020" name="Stud. Mycol.">
        <title>101 Dothideomycetes genomes: a test case for predicting lifestyles and emergence of pathogens.</title>
        <authorList>
            <person name="Haridas S."/>
            <person name="Albert R."/>
            <person name="Binder M."/>
            <person name="Bloem J."/>
            <person name="Labutti K."/>
            <person name="Salamov A."/>
            <person name="Andreopoulos B."/>
            <person name="Baker S."/>
            <person name="Barry K."/>
            <person name="Bills G."/>
            <person name="Bluhm B."/>
            <person name="Cannon C."/>
            <person name="Castanera R."/>
            <person name="Culley D."/>
            <person name="Daum C."/>
            <person name="Ezra D."/>
            <person name="Gonzalez J."/>
            <person name="Henrissat B."/>
            <person name="Kuo A."/>
            <person name="Liang C."/>
            <person name="Lipzen A."/>
            <person name="Lutzoni F."/>
            <person name="Magnuson J."/>
            <person name="Mondo S."/>
            <person name="Nolan M."/>
            <person name="Ohm R."/>
            <person name="Pangilinan J."/>
            <person name="Park H.-J."/>
            <person name="Ramirez L."/>
            <person name="Alfaro M."/>
            <person name="Sun H."/>
            <person name="Tritt A."/>
            <person name="Yoshinaga Y."/>
            <person name="Zwiers L.-H."/>
            <person name="Turgeon B."/>
            <person name="Goodwin S."/>
            <person name="Spatafora J."/>
            <person name="Crous P."/>
            <person name="Grigoriev I."/>
        </authorList>
    </citation>
    <scope>NUCLEOTIDE SEQUENCE</scope>
    <source>
        <strain evidence="7">CBS 116005</strain>
    </source>
</reference>
<evidence type="ECO:0000256" key="4">
    <source>
        <dbReference type="ARBA" id="ARBA00022989"/>
    </source>
</evidence>
<feature type="transmembrane region" description="Helical" evidence="6">
    <location>
        <begin position="118"/>
        <end position="135"/>
    </location>
</feature>
<evidence type="ECO:0000256" key="6">
    <source>
        <dbReference type="SAM" id="Phobius"/>
    </source>
</evidence>
<feature type="transmembrane region" description="Helical" evidence="6">
    <location>
        <begin position="281"/>
        <end position="303"/>
    </location>
</feature>
<feature type="transmembrane region" description="Helical" evidence="6">
    <location>
        <begin position="172"/>
        <end position="188"/>
    </location>
</feature>
<dbReference type="Proteomes" id="UP000799436">
    <property type="component" value="Unassembled WGS sequence"/>
</dbReference>
<keyword evidence="4 6" id="KW-1133">Transmembrane helix</keyword>
<dbReference type="InterPro" id="IPR001248">
    <property type="entry name" value="Pur-cyt_permease"/>
</dbReference>
<sequence length="573" mass="63073">MMSWSRLKERLEVAQPKSGTYAINQYTCPDLVPLDKTRRTWGARAYIIYWVTGGFAIYNYSTGSALITYGLSGPQALAAGIFSPIALAVLCVFCGWVGGSHHVTYTVASRMSWGMRGTWFAVAIRVMPGLVWDGIEAWWGGQAVSTCIGSMSLWWARWSYPLAAGTMELKDFIGFLIYYFIYLCVMWLPPERLQAPFRVSVAGFSMVVVGLLIWSLKHSHSGGPYFAHDYKPDAILASSLAWAVVWGATSVLGNVGVVTLGQADWCRFSRDGNTIPMIAQAIACPIAIYLAYALGILVTSASAETLGEAYWQPYLLLRKIQEYHGNSSSSRAAVFFASAACAFAQVCVNVILNSVASAMDLTSYSPKYLNIRRGAYLIAAIGIAVNPWQLTVNAATFIAVLNGFGIFYGPCSGILIADFWIVRKRLVKLDDLYLGDPKSIYWYWHGVNWRAVIAFVVAIWPAMPGYMMGCADLNRQPNAWMKLSRLGFLTGFFLAVLVYWALNKVWPSPGLGLGTRSHDEDTLVLPSAYRQDIPSQGRYSVPLDGVAQDEDDCVTPAGELAKDGKEKAFVSVR</sequence>
<comment type="similarity">
    <text evidence="2">Belongs to the purine-cytosine permease (2.A.39) family.</text>
</comment>
<evidence type="ECO:0000256" key="3">
    <source>
        <dbReference type="ARBA" id="ARBA00022692"/>
    </source>
</evidence>
<feature type="transmembrane region" description="Helical" evidence="6">
    <location>
        <begin position="396"/>
        <end position="421"/>
    </location>
</feature>
<evidence type="ECO:0000256" key="5">
    <source>
        <dbReference type="ARBA" id="ARBA00023136"/>
    </source>
</evidence>
<feature type="transmembrane region" description="Helical" evidence="6">
    <location>
        <begin position="373"/>
        <end position="390"/>
    </location>
</feature>
<dbReference type="AlphaFoldDB" id="A0A6G1L2S5"/>
<comment type="subcellular location">
    <subcellularLocation>
        <location evidence="1">Membrane</location>
        <topology evidence="1">Multi-pass membrane protein</topology>
    </subcellularLocation>
</comment>
<feature type="transmembrane region" description="Helical" evidence="6">
    <location>
        <begin position="77"/>
        <end position="97"/>
    </location>
</feature>
<dbReference type="PANTHER" id="PTHR30618:SF15">
    <property type="entry name" value="NICOTINAMIDE RIBOSIDE TRANSPORTER 1-RELATED"/>
    <property type="match status" value="1"/>
</dbReference>
<feature type="transmembrane region" description="Helical" evidence="6">
    <location>
        <begin position="332"/>
        <end position="352"/>
    </location>
</feature>
<name>A0A6G1L2S5_9PEZI</name>
<feature type="transmembrane region" description="Helical" evidence="6">
    <location>
        <begin position="46"/>
        <end position="71"/>
    </location>
</feature>
<evidence type="ECO:0000313" key="8">
    <source>
        <dbReference type="Proteomes" id="UP000799436"/>
    </source>
</evidence>
<gene>
    <name evidence="7" type="ORF">EJ03DRAFT_159577</name>
</gene>
<evidence type="ECO:0000256" key="1">
    <source>
        <dbReference type="ARBA" id="ARBA00004141"/>
    </source>
</evidence>
<organism evidence="7 8">
    <name type="scientific">Teratosphaeria nubilosa</name>
    <dbReference type="NCBI Taxonomy" id="161662"/>
    <lineage>
        <taxon>Eukaryota</taxon>
        <taxon>Fungi</taxon>
        <taxon>Dikarya</taxon>
        <taxon>Ascomycota</taxon>
        <taxon>Pezizomycotina</taxon>
        <taxon>Dothideomycetes</taxon>
        <taxon>Dothideomycetidae</taxon>
        <taxon>Mycosphaerellales</taxon>
        <taxon>Teratosphaeriaceae</taxon>
        <taxon>Teratosphaeria</taxon>
    </lineage>
</organism>